<reference evidence="5" key="1">
    <citation type="journal article" date="2019" name="Int. J. Syst. Evol. Microbiol.">
        <title>The Global Catalogue of Microorganisms (GCM) 10K type strain sequencing project: providing services to taxonomists for standard genome sequencing and annotation.</title>
        <authorList>
            <consortium name="The Broad Institute Genomics Platform"/>
            <consortium name="The Broad Institute Genome Sequencing Center for Infectious Disease"/>
            <person name="Wu L."/>
            <person name="Ma J."/>
        </authorList>
    </citation>
    <scope>NUCLEOTIDE SEQUENCE [LARGE SCALE GENOMIC DNA]</scope>
    <source>
        <strain evidence="5">KCTC 42423</strain>
    </source>
</reference>
<proteinExistence type="inferred from homology"/>
<protein>
    <submittedName>
        <fullName evidence="4">TIGR01777 family oxidoreductase</fullName>
    </submittedName>
</protein>
<keyword evidence="5" id="KW-1185">Reference proteome</keyword>
<accession>A0ABW5N447</accession>
<gene>
    <name evidence="4" type="ORF">ACFSTE_03315</name>
</gene>
<evidence type="ECO:0000256" key="1">
    <source>
        <dbReference type="ARBA" id="ARBA00009353"/>
    </source>
</evidence>
<dbReference type="InterPro" id="IPR013549">
    <property type="entry name" value="DUF1731"/>
</dbReference>
<dbReference type="Proteomes" id="UP001597459">
    <property type="component" value="Unassembled WGS sequence"/>
</dbReference>
<sequence>MRILITGATGLVGQEIVRLCHDSGMDVNYLTTSKNKIKTGKENYQGFYWNPDTKEIDSSCFEGVTTIIHLAGATIGKRWTTSYKKRIESSRVETTNLLISTLQQQKHQVRQVIAASAIGIYPSSSQNYYTEESTERDSTFLSDVVQKWEKAVEGFKTLGVRLGILRIGLVLSHEGGALPQMAKPIEKGVGAVIGKGTQWQSWIHLKDVARMFLFVHEKKLEGVYNAVASNPISNKKLTYAIASQLGKKILLPNVPEFVLRFLLGEMYVLLVSSQRVSNAKIEKNGFQFYYENIYQALEEIDAHKKN</sequence>
<dbReference type="PANTHER" id="PTHR11092">
    <property type="entry name" value="SUGAR NUCLEOTIDE EPIMERASE RELATED"/>
    <property type="match status" value="1"/>
</dbReference>
<dbReference type="PANTHER" id="PTHR11092:SF0">
    <property type="entry name" value="EPIMERASE FAMILY PROTEIN SDR39U1"/>
    <property type="match status" value="1"/>
</dbReference>
<evidence type="ECO:0000259" key="2">
    <source>
        <dbReference type="Pfam" id="PF01370"/>
    </source>
</evidence>
<dbReference type="NCBIfam" id="TIGR01777">
    <property type="entry name" value="yfcH"/>
    <property type="match status" value="1"/>
</dbReference>
<dbReference type="Pfam" id="PF08338">
    <property type="entry name" value="DUF1731"/>
    <property type="match status" value="1"/>
</dbReference>
<evidence type="ECO:0000313" key="4">
    <source>
        <dbReference type="EMBL" id="MFD2589844.1"/>
    </source>
</evidence>
<dbReference type="SUPFAM" id="SSF51735">
    <property type="entry name" value="NAD(P)-binding Rossmann-fold domains"/>
    <property type="match status" value="1"/>
</dbReference>
<dbReference type="Gene3D" id="3.40.50.720">
    <property type="entry name" value="NAD(P)-binding Rossmann-like Domain"/>
    <property type="match status" value="1"/>
</dbReference>
<dbReference type="InterPro" id="IPR010099">
    <property type="entry name" value="SDR39U1"/>
</dbReference>
<dbReference type="InterPro" id="IPR001509">
    <property type="entry name" value="Epimerase_deHydtase"/>
</dbReference>
<comment type="caution">
    <text evidence="4">The sequence shown here is derived from an EMBL/GenBank/DDBJ whole genome shotgun (WGS) entry which is preliminary data.</text>
</comment>
<name>A0ABW5N447_9FLAO</name>
<dbReference type="EMBL" id="JBHULX010000002">
    <property type="protein sequence ID" value="MFD2589844.1"/>
    <property type="molecule type" value="Genomic_DNA"/>
</dbReference>
<feature type="domain" description="NAD-dependent epimerase/dehydratase" evidence="2">
    <location>
        <begin position="3"/>
        <end position="225"/>
    </location>
</feature>
<comment type="similarity">
    <text evidence="1">Belongs to the NAD(P)-dependent epimerase/dehydratase family. SDR39U1 subfamily.</text>
</comment>
<feature type="domain" description="DUF1731" evidence="3">
    <location>
        <begin position="254"/>
        <end position="300"/>
    </location>
</feature>
<dbReference type="InterPro" id="IPR036291">
    <property type="entry name" value="NAD(P)-bd_dom_sf"/>
</dbReference>
<dbReference type="Pfam" id="PF01370">
    <property type="entry name" value="Epimerase"/>
    <property type="match status" value="1"/>
</dbReference>
<evidence type="ECO:0000259" key="3">
    <source>
        <dbReference type="Pfam" id="PF08338"/>
    </source>
</evidence>
<organism evidence="4 5">
    <name type="scientific">Aquimarina hainanensis</name>
    <dbReference type="NCBI Taxonomy" id="1578017"/>
    <lineage>
        <taxon>Bacteria</taxon>
        <taxon>Pseudomonadati</taxon>
        <taxon>Bacteroidota</taxon>
        <taxon>Flavobacteriia</taxon>
        <taxon>Flavobacteriales</taxon>
        <taxon>Flavobacteriaceae</taxon>
        <taxon>Aquimarina</taxon>
    </lineage>
</organism>
<dbReference type="RefSeq" id="WP_378256228.1">
    <property type="nucleotide sequence ID" value="NZ_JBHSJV010000001.1"/>
</dbReference>
<evidence type="ECO:0000313" key="5">
    <source>
        <dbReference type="Proteomes" id="UP001597459"/>
    </source>
</evidence>